<accession>A0ABY3VQZ5</accession>
<proteinExistence type="predicted"/>
<organism evidence="1 2">
    <name type="scientific">Mycobacterium paraterrae</name>
    <dbReference type="NCBI Taxonomy" id="577492"/>
    <lineage>
        <taxon>Bacteria</taxon>
        <taxon>Bacillati</taxon>
        <taxon>Actinomycetota</taxon>
        <taxon>Actinomycetes</taxon>
        <taxon>Mycobacteriales</taxon>
        <taxon>Mycobacteriaceae</taxon>
        <taxon>Mycobacterium</taxon>
    </lineage>
</organism>
<name>A0ABY3VQZ5_9MYCO</name>
<dbReference type="SUPFAM" id="SSF53474">
    <property type="entry name" value="alpha/beta-Hydrolases"/>
    <property type="match status" value="2"/>
</dbReference>
<dbReference type="RefSeq" id="WP_240261654.1">
    <property type="nucleotide sequence ID" value="NZ_CP092488.2"/>
</dbReference>
<dbReference type="EMBL" id="CP092488">
    <property type="protein sequence ID" value="UMB69924.1"/>
    <property type="molecule type" value="Genomic_DNA"/>
</dbReference>
<keyword evidence="2" id="KW-1185">Reference proteome</keyword>
<dbReference type="Gene3D" id="3.40.50.1820">
    <property type="entry name" value="alpha/beta hydrolase"/>
    <property type="match status" value="2"/>
</dbReference>
<sequence length="599" mass="64407">MALTTTEQPTFFGPADSPLFGVLHLPAGNDIRGGVLMCGSLGKEAMDSARLHRNLADDLARRGLAVLRFDYLGTGDSAYRQVRDDAVANWVASVGHAREYLRRIGAESFSAIGIRAGCLILQEYLGRTLRSGRSHRIERVVYLDPPGTGRRYLREHTTLFRLAVGDEAETPGEVSVIGGRFSEEAASEFAALRMTGDPVGAYGLGDVLVVNRPGETDRHLTALAGAAGVEAIVAPGLPDCARPRDVLLPIPSAAVQSVAEWLDDKCPAGTDRAVPQYLSTATMPAEGPCGADVVERIERIGLAGLFAIRTLPRRRFLAPVKTVIFHVAAKDLHVGPAREWVELSRRIASAGSQAVRWDPAGLGLSSHIDRDPYRSVYRKDDIADAVAVARHVCPDADELELVGICSGSWYAAHTARILGARSAVLVNQLAWSWRVTSTVLSQWYHRKRALSAASAVDTAECVGSATGSRANHVKANLDPAREAAKNALHQHFPRGLLWLLNWMGLVWLPEAVLTTLARRGTAVTVIVSPEDEERFTAKGGRAAIARLRRSSSCPARVIATPTGDHSANHPAVLAAIREAVLPVTGVTERMTPAAPARTR</sequence>
<dbReference type="InterPro" id="IPR029058">
    <property type="entry name" value="AB_hydrolase_fold"/>
</dbReference>
<protein>
    <recommendedName>
        <fullName evidence="3">Alpha/beta hydrolase</fullName>
    </recommendedName>
</protein>
<reference evidence="1" key="1">
    <citation type="submission" date="2022-08" db="EMBL/GenBank/DDBJ databases">
        <title>Whole genome sequencing of non-tuberculosis mycobacteria type-strains.</title>
        <authorList>
            <person name="Igarashi Y."/>
            <person name="Osugi A."/>
            <person name="Mitarai S."/>
        </authorList>
    </citation>
    <scope>NUCLEOTIDE SEQUENCE</scope>
    <source>
        <strain evidence="1">DSM 45127</strain>
    </source>
</reference>
<dbReference type="Proteomes" id="UP001055336">
    <property type="component" value="Chromosome"/>
</dbReference>
<evidence type="ECO:0000313" key="1">
    <source>
        <dbReference type="EMBL" id="UMB69924.1"/>
    </source>
</evidence>
<gene>
    <name evidence="1" type="ORF">MKK62_00705</name>
</gene>
<evidence type="ECO:0008006" key="3">
    <source>
        <dbReference type="Google" id="ProtNLM"/>
    </source>
</evidence>
<evidence type="ECO:0000313" key="2">
    <source>
        <dbReference type="Proteomes" id="UP001055336"/>
    </source>
</evidence>